<accession>A0A8H7ICK7</accession>
<sequence>MPGSVDALFALADWYIDNMASSPDLELFSTDKETWTRRAHALEALLILRNSALEESNMRPILQHPYTLTFISNALYKLHPAESHAEFLVYTLDILQALGPHLILPPPTNEETVKRQSLRRKKKRKHEKPSIPVTRISEIAATSDDRALIISSLSTLTAIFSVPENTLHIELSSQALDAALRYLPLTQDKPLLTTSLDYLFVHLSYAPVSKAFLMNPQMPEAVKLLVAVLRLEQREEIRSQPLPPASAPANPPAPTHKDYQLSLEELQKLIPIPEPSRSIQWMQTVFVAAPKKNKPKLPYGHFTGIRLRPTHTTFPSAQPMVFPGPPQRFVIRGIGRRQQPVQDRFKCHWNRGACTAEIFKSPAELHRHLEEHLNAAGVVPPAQCLWATCAHTDEPARLGTHVLTHIPNSQSSESTPQANSQLNSVAYQVAAAHSPETTSLLLTALLVLRLIWRAAIPATLHAGASVPKADEDHFGFPAPPGLLDRGTEEDEMGGEALEGEKRGVRAFKTVVERLQGVKMADDILMSWVTEMVESVGGSGVA</sequence>
<reference evidence="5" key="1">
    <citation type="submission" date="2020-09" db="EMBL/GenBank/DDBJ databases">
        <title>Comparative genome analyses of four rice-infecting Rhizoctonia solani isolates reveal extensive enrichment of homogalacturonan modification genes.</title>
        <authorList>
            <person name="Lee D.-Y."/>
            <person name="Jeon J."/>
            <person name="Kim K.-T."/>
            <person name="Cheong K."/>
            <person name="Song H."/>
            <person name="Choi G."/>
            <person name="Ko J."/>
            <person name="Opiyo S.O."/>
            <person name="Zuo S."/>
            <person name="Madhav S."/>
            <person name="Lee Y.-H."/>
            <person name="Wang G.-L."/>
        </authorList>
    </citation>
    <scope>NUCLEOTIDE SEQUENCE</scope>
    <source>
        <strain evidence="5">AG1-IA B2</strain>
    </source>
</reference>
<evidence type="ECO:0000256" key="4">
    <source>
        <dbReference type="SAM" id="MobiDB-lite"/>
    </source>
</evidence>
<keyword evidence="1" id="KW-0805">Transcription regulation</keyword>
<organism evidence="5 6">
    <name type="scientific">Rhizoctonia solani</name>
    <dbReference type="NCBI Taxonomy" id="456999"/>
    <lineage>
        <taxon>Eukaryota</taxon>
        <taxon>Fungi</taxon>
        <taxon>Dikarya</taxon>
        <taxon>Basidiomycota</taxon>
        <taxon>Agaricomycotina</taxon>
        <taxon>Agaricomycetes</taxon>
        <taxon>Cantharellales</taxon>
        <taxon>Ceratobasidiaceae</taxon>
        <taxon>Rhizoctonia</taxon>
    </lineage>
</organism>
<feature type="compositionally biased region" description="Basic residues" evidence="4">
    <location>
        <begin position="116"/>
        <end position="127"/>
    </location>
</feature>
<feature type="compositionally biased region" description="Pro residues" evidence="4">
    <location>
        <begin position="241"/>
        <end position="254"/>
    </location>
</feature>
<feature type="region of interest" description="Disordered" evidence="4">
    <location>
        <begin position="106"/>
        <end position="129"/>
    </location>
</feature>
<evidence type="ECO:0000256" key="1">
    <source>
        <dbReference type="ARBA" id="ARBA00023015"/>
    </source>
</evidence>
<feature type="region of interest" description="Disordered" evidence="4">
    <location>
        <begin position="237"/>
        <end position="257"/>
    </location>
</feature>
<dbReference type="InterPro" id="IPR052406">
    <property type="entry name" value="Chromatin_Remodeling_Comp"/>
</dbReference>
<name>A0A8H7ICK7_9AGAM</name>
<keyword evidence="2" id="KW-0804">Transcription</keyword>
<dbReference type="PANTHER" id="PTHR22970:SF14">
    <property type="entry name" value="AT-RICH INTERACTIVE DOMAIN-CONTAINING PROTEIN 2"/>
    <property type="match status" value="1"/>
</dbReference>
<dbReference type="PANTHER" id="PTHR22970">
    <property type="entry name" value="AT-RICH INTERACTIVE DOMAIN-CONTAINING PROTEIN 2"/>
    <property type="match status" value="1"/>
</dbReference>
<gene>
    <name evidence="5" type="ORF">RHS01_04721</name>
</gene>
<comment type="caution">
    <text evidence="5">The sequence shown here is derived from an EMBL/GenBank/DDBJ whole genome shotgun (WGS) entry which is preliminary data.</text>
</comment>
<dbReference type="EMBL" id="JACYCF010000007">
    <property type="protein sequence ID" value="KAF8756268.1"/>
    <property type="molecule type" value="Genomic_DNA"/>
</dbReference>
<protein>
    <submittedName>
        <fullName evidence="5">Uncharacterized protein</fullName>
    </submittedName>
</protein>
<dbReference type="Proteomes" id="UP000614334">
    <property type="component" value="Unassembled WGS sequence"/>
</dbReference>
<dbReference type="GO" id="GO:0016586">
    <property type="term" value="C:RSC-type complex"/>
    <property type="evidence" value="ECO:0007669"/>
    <property type="project" value="TreeGrafter"/>
</dbReference>
<evidence type="ECO:0000313" key="5">
    <source>
        <dbReference type="EMBL" id="KAF8756268.1"/>
    </source>
</evidence>
<evidence type="ECO:0000256" key="3">
    <source>
        <dbReference type="ARBA" id="ARBA00023242"/>
    </source>
</evidence>
<dbReference type="AlphaFoldDB" id="A0A8H7ICK7"/>
<proteinExistence type="predicted"/>
<evidence type="ECO:0000256" key="2">
    <source>
        <dbReference type="ARBA" id="ARBA00023163"/>
    </source>
</evidence>
<evidence type="ECO:0000313" key="6">
    <source>
        <dbReference type="Proteomes" id="UP000614334"/>
    </source>
</evidence>
<feature type="region of interest" description="Disordered" evidence="4">
    <location>
        <begin position="468"/>
        <end position="498"/>
    </location>
</feature>
<keyword evidence="3" id="KW-0539">Nucleus</keyword>